<organism evidence="1 2">
    <name type="scientific">Fragilariopsis cylindrus CCMP1102</name>
    <dbReference type="NCBI Taxonomy" id="635003"/>
    <lineage>
        <taxon>Eukaryota</taxon>
        <taxon>Sar</taxon>
        <taxon>Stramenopiles</taxon>
        <taxon>Ochrophyta</taxon>
        <taxon>Bacillariophyta</taxon>
        <taxon>Bacillariophyceae</taxon>
        <taxon>Bacillariophycidae</taxon>
        <taxon>Bacillariales</taxon>
        <taxon>Bacillariaceae</taxon>
        <taxon>Fragilariopsis</taxon>
    </lineage>
</organism>
<gene>
    <name evidence="1" type="ORF">FRACYDRAFT_251246</name>
</gene>
<accession>A0A1E7ENF0</accession>
<dbReference type="Proteomes" id="UP000095751">
    <property type="component" value="Unassembled WGS sequence"/>
</dbReference>
<protein>
    <submittedName>
        <fullName evidence="1">Uncharacterized protein</fullName>
    </submittedName>
</protein>
<dbReference type="KEGG" id="fcy:FRACYDRAFT_251246"/>
<evidence type="ECO:0000313" key="2">
    <source>
        <dbReference type="Proteomes" id="UP000095751"/>
    </source>
</evidence>
<dbReference type="InParanoid" id="A0A1E7ENF0"/>
<dbReference type="AlphaFoldDB" id="A0A1E7ENF0"/>
<sequence>MNDSDDEHDPHQRCVLRFDVGTSLIKHWEGLPYMGKITSNRGYYYRAKYDDDDTEELTHQEVTRYIQQDDVIADIVEDKLIPILQQKKEVPFRTRSKINELARQFLQELGNDQPQEQEENEDDVIADVVVEDKLITVLQQKKEVPLRTSSKINESACQFLQKLGNDVHAMICEILCDNATDPEDFLYSGLDSDRDTEAEVETIISFFPEVLARRRVRARVRDADDEDADDEPYPIHCLSHVSGSCIHLCNLKAISFIPLFVRIAIKFGCFAVEDRGGLLCDDCNGNNVLRLLLISSNNIPDTVSYGDELHNELVDTKSLQVLVQLRRQGHLKKEDIQDLFNTLYRLPIFPEKRFRFLIEWEPFALIRPDTVGYIPLHDTVIYFSTLQGFRSVFEAGIRYFPEKNGINLLFRKSRHHFDECKTPFQHACKKYGRGKVMGIIEDILGLDFQRQRSLNGSNNNNNNNNNNNSTAAGPYNIVDAFITAAIDEDVHLACVYFLLRRHPDLLVELLPSSESTTLDVAAVVAEIETKTVDSYNNNGYDSKQHKHTMINTDRRDIQYSE</sequence>
<name>A0A1E7ENF0_9STRA</name>
<evidence type="ECO:0000313" key="1">
    <source>
        <dbReference type="EMBL" id="OEU07441.1"/>
    </source>
</evidence>
<keyword evidence="2" id="KW-1185">Reference proteome</keyword>
<dbReference type="EMBL" id="KV784386">
    <property type="protein sequence ID" value="OEU07441.1"/>
    <property type="molecule type" value="Genomic_DNA"/>
</dbReference>
<reference evidence="1 2" key="1">
    <citation type="submission" date="2016-09" db="EMBL/GenBank/DDBJ databases">
        <title>Extensive genetic diversity and differential bi-allelic expression allows diatom success in the polar Southern Ocean.</title>
        <authorList>
            <consortium name="DOE Joint Genome Institute"/>
            <person name="Mock T."/>
            <person name="Otillar R.P."/>
            <person name="Strauss J."/>
            <person name="Dupont C."/>
            <person name="Frickenhaus S."/>
            <person name="Maumus F."/>
            <person name="Mcmullan M."/>
            <person name="Sanges R."/>
            <person name="Schmutz J."/>
            <person name="Toseland A."/>
            <person name="Valas R."/>
            <person name="Veluchamy A."/>
            <person name="Ward B.J."/>
            <person name="Allen A."/>
            <person name="Barry K."/>
            <person name="Falciatore A."/>
            <person name="Ferrante M."/>
            <person name="Fortunato A.E."/>
            <person name="Gloeckner G."/>
            <person name="Gruber A."/>
            <person name="Hipkin R."/>
            <person name="Janech M."/>
            <person name="Kroth P."/>
            <person name="Leese F."/>
            <person name="Lindquist E."/>
            <person name="Lyon B.R."/>
            <person name="Martin J."/>
            <person name="Mayer C."/>
            <person name="Parker M."/>
            <person name="Quesneville H."/>
            <person name="Raymond J."/>
            <person name="Uhlig C."/>
            <person name="Valentin K.U."/>
            <person name="Worden A.Z."/>
            <person name="Armbrust E.V."/>
            <person name="Bowler C."/>
            <person name="Green B."/>
            <person name="Moulton V."/>
            <person name="Van Oosterhout C."/>
            <person name="Grigoriev I."/>
        </authorList>
    </citation>
    <scope>NUCLEOTIDE SEQUENCE [LARGE SCALE GENOMIC DNA]</scope>
    <source>
        <strain evidence="1 2">CCMP1102</strain>
    </source>
</reference>
<proteinExistence type="predicted"/>